<keyword evidence="2" id="KW-1185">Reference proteome</keyword>
<evidence type="ECO:0000313" key="1">
    <source>
        <dbReference type="EMBL" id="CAB4009599.1"/>
    </source>
</evidence>
<dbReference type="Proteomes" id="UP001152795">
    <property type="component" value="Unassembled WGS sequence"/>
</dbReference>
<sequence length="61" mass="7517">MKIHYPELFDDEKEVTWEEWLDNLVSRKRKLGQLDDKIAQLEIEFEVLEKEERELLKQQQS</sequence>
<dbReference type="AlphaFoldDB" id="A0A7D9EIA9"/>
<protein>
    <submittedName>
        <fullName evidence="1">Uncharacterized protein</fullName>
    </submittedName>
</protein>
<evidence type="ECO:0000313" key="2">
    <source>
        <dbReference type="Proteomes" id="UP001152795"/>
    </source>
</evidence>
<name>A0A7D9EIA9_PARCT</name>
<accession>A0A7D9EIA9</accession>
<proteinExistence type="predicted"/>
<reference evidence="1" key="1">
    <citation type="submission" date="2020-04" db="EMBL/GenBank/DDBJ databases">
        <authorList>
            <person name="Alioto T."/>
            <person name="Alioto T."/>
            <person name="Gomez Garrido J."/>
        </authorList>
    </citation>
    <scope>NUCLEOTIDE SEQUENCE</scope>
    <source>
        <strain evidence="1">A484AB</strain>
    </source>
</reference>
<comment type="caution">
    <text evidence="1">The sequence shown here is derived from an EMBL/GenBank/DDBJ whole genome shotgun (WGS) entry which is preliminary data.</text>
</comment>
<gene>
    <name evidence="1" type="ORF">PACLA_8A014252</name>
</gene>
<organism evidence="1 2">
    <name type="scientific">Paramuricea clavata</name>
    <name type="common">Red gorgonian</name>
    <name type="synonym">Violescent sea-whip</name>
    <dbReference type="NCBI Taxonomy" id="317549"/>
    <lineage>
        <taxon>Eukaryota</taxon>
        <taxon>Metazoa</taxon>
        <taxon>Cnidaria</taxon>
        <taxon>Anthozoa</taxon>
        <taxon>Octocorallia</taxon>
        <taxon>Malacalcyonacea</taxon>
        <taxon>Plexauridae</taxon>
        <taxon>Paramuricea</taxon>
    </lineage>
</organism>
<dbReference type="EMBL" id="CACRXK020006508">
    <property type="protein sequence ID" value="CAB4009599.1"/>
    <property type="molecule type" value="Genomic_DNA"/>
</dbReference>